<organism evidence="1 2">
    <name type="scientific">Streptomyces achromogenes</name>
    <dbReference type="NCBI Taxonomy" id="67255"/>
    <lineage>
        <taxon>Bacteria</taxon>
        <taxon>Bacillati</taxon>
        <taxon>Actinomycetota</taxon>
        <taxon>Actinomycetes</taxon>
        <taxon>Kitasatosporales</taxon>
        <taxon>Streptomycetaceae</taxon>
        <taxon>Streptomyces</taxon>
    </lineage>
</organism>
<accession>A0ABU0Q7A9</accession>
<evidence type="ECO:0000313" key="2">
    <source>
        <dbReference type="Proteomes" id="UP001243364"/>
    </source>
</evidence>
<protein>
    <submittedName>
        <fullName evidence="1">Uncharacterized protein</fullName>
    </submittedName>
</protein>
<sequence>MAELAAHAVTHGRVPGRDFQILLYVIGDILRIEVTDTHGDRMPCL</sequence>
<dbReference type="EMBL" id="JAUSYA010000001">
    <property type="protein sequence ID" value="MDQ0685678.1"/>
    <property type="molecule type" value="Genomic_DNA"/>
</dbReference>
<keyword evidence="2" id="KW-1185">Reference proteome</keyword>
<dbReference type="Proteomes" id="UP001243364">
    <property type="component" value="Unassembled WGS sequence"/>
</dbReference>
<comment type="caution">
    <text evidence="1">The sequence shown here is derived from an EMBL/GenBank/DDBJ whole genome shotgun (WGS) entry which is preliminary data.</text>
</comment>
<proteinExistence type="predicted"/>
<evidence type="ECO:0000313" key="1">
    <source>
        <dbReference type="EMBL" id="MDQ0685678.1"/>
    </source>
</evidence>
<reference evidence="1 2" key="1">
    <citation type="submission" date="2023-07" db="EMBL/GenBank/DDBJ databases">
        <title>Comparative genomics of wheat-associated soil bacteria to identify genetic determinants of phenazine resistance.</title>
        <authorList>
            <person name="Mouncey N."/>
        </authorList>
    </citation>
    <scope>NUCLEOTIDE SEQUENCE [LARGE SCALE GENOMIC DNA]</scope>
    <source>
        <strain evidence="1 2">W4I19-2</strain>
    </source>
</reference>
<gene>
    <name evidence="1" type="ORF">QFZ56_004641</name>
</gene>
<name>A0ABU0Q7A9_STRAH</name>